<feature type="transmembrane region" description="Helical" evidence="1">
    <location>
        <begin position="20"/>
        <end position="37"/>
    </location>
</feature>
<protein>
    <submittedName>
        <fullName evidence="2">Uncharacterized protein</fullName>
    </submittedName>
</protein>
<accession>A0ABY7F9F8</accession>
<evidence type="ECO:0000313" key="2">
    <source>
        <dbReference type="EMBL" id="WAR15941.1"/>
    </source>
</evidence>
<keyword evidence="1" id="KW-0812">Transmembrane</keyword>
<gene>
    <name evidence="2" type="ORF">MAR_030535</name>
</gene>
<sequence length="65" mass="7045">MLLSSWALFINPRSLPEMSLAVGVAYVTGPVGLRLIIEFDMRGSIVALGVAEAPVYSFRITVAMF</sequence>
<dbReference type="Proteomes" id="UP001164746">
    <property type="component" value="Chromosome 10"/>
</dbReference>
<dbReference type="EMBL" id="CP111021">
    <property type="protein sequence ID" value="WAR15941.1"/>
    <property type="molecule type" value="Genomic_DNA"/>
</dbReference>
<reference evidence="2" key="1">
    <citation type="submission" date="2022-11" db="EMBL/GenBank/DDBJ databases">
        <title>Centuries of genome instability and evolution in soft-shell clam transmissible cancer (bioRxiv).</title>
        <authorList>
            <person name="Hart S.F.M."/>
            <person name="Yonemitsu M.A."/>
            <person name="Giersch R.M."/>
            <person name="Beal B.F."/>
            <person name="Arriagada G."/>
            <person name="Davis B.W."/>
            <person name="Ostrander E.A."/>
            <person name="Goff S.P."/>
            <person name="Metzger M.J."/>
        </authorList>
    </citation>
    <scope>NUCLEOTIDE SEQUENCE</scope>
    <source>
        <strain evidence="2">MELC-2E11</strain>
        <tissue evidence="2">Siphon/mantle</tissue>
    </source>
</reference>
<organism evidence="2 3">
    <name type="scientific">Mya arenaria</name>
    <name type="common">Soft-shell clam</name>
    <dbReference type="NCBI Taxonomy" id="6604"/>
    <lineage>
        <taxon>Eukaryota</taxon>
        <taxon>Metazoa</taxon>
        <taxon>Spiralia</taxon>
        <taxon>Lophotrochozoa</taxon>
        <taxon>Mollusca</taxon>
        <taxon>Bivalvia</taxon>
        <taxon>Autobranchia</taxon>
        <taxon>Heteroconchia</taxon>
        <taxon>Euheterodonta</taxon>
        <taxon>Imparidentia</taxon>
        <taxon>Neoheterodontei</taxon>
        <taxon>Myida</taxon>
        <taxon>Myoidea</taxon>
        <taxon>Myidae</taxon>
        <taxon>Mya</taxon>
    </lineage>
</organism>
<proteinExistence type="predicted"/>
<evidence type="ECO:0000256" key="1">
    <source>
        <dbReference type="SAM" id="Phobius"/>
    </source>
</evidence>
<keyword evidence="1" id="KW-1133">Transmembrane helix</keyword>
<evidence type="ECO:0000313" key="3">
    <source>
        <dbReference type="Proteomes" id="UP001164746"/>
    </source>
</evidence>
<keyword evidence="1" id="KW-0472">Membrane</keyword>
<keyword evidence="3" id="KW-1185">Reference proteome</keyword>
<name>A0ABY7F9F8_MYAAR</name>